<feature type="chain" id="PRO_5031507537" evidence="1">
    <location>
        <begin position="19"/>
        <end position="514"/>
    </location>
</feature>
<name>A0A7X9P3S2_9BACT</name>
<dbReference type="RefSeq" id="WP_169656545.1">
    <property type="nucleotide sequence ID" value="NZ_JABANE010000021.1"/>
</dbReference>
<gene>
    <name evidence="3" type="ORF">HHU12_09710</name>
</gene>
<evidence type="ECO:0000313" key="4">
    <source>
        <dbReference type="Proteomes" id="UP000576082"/>
    </source>
</evidence>
<keyword evidence="1" id="KW-0732">Signal</keyword>
<evidence type="ECO:0000256" key="1">
    <source>
        <dbReference type="SAM" id="SignalP"/>
    </source>
</evidence>
<keyword evidence="4" id="KW-1185">Reference proteome</keyword>
<dbReference type="InterPro" id="IPR011600">
    <property type="entry name" value="Pept_C14_caspase"/>
</dbReference>
<dbReference type="AlphaFoldDB" id="A0A7X9P3S2"/>
<dbReference type="Pfam" id="PF00656">
    <property type="entry name" value="Peptidase_C14"/>
    <property type="match status" value="1"/>
</dbReference>
<dbReference type="GO" id="GO:0006508">
    <property type="term" value="P:proteolysis"/>
    <property type="evidence" value="ECO:0007669"/>
    <property type="project" value="InterPro"/>
</dbReference>
<proteinExistence type="predicted"/>
<evidence type="ECO:0000259" key="2">
    <source>
        <dbReference type="Pfam" id="PF00656"/>
    </source>
</evidence>
<dbReference type="GO" id="GO:0005737">
    <property type="term" value="C:cytoplasm"/>
    <property type="evidence" value="ECO:0007669"/>
    <property type="project" value="TreeGrafter"/>
</dbReference>
<accession>A0A7X9P3S2</accession>
<dbReference type="Proteomes" id="UP000576082">
    <property type="component" value="Unassembled WGS sequence"/>
</dbReference>
<dbReference type="SUPFAM" id="SSF52129">
    <property type="entry name" value="Caspase-like"/>
    <property type="match status" value="1"/>
</dbReference>
<dbReference type="PANTHER" id="PTHR48104">
    <property type="entry name" value="METACASPASE-4"/>
    <property type="match status" value="1"/>
</dbReference>
<evidence type="ECO:0000313" key="3">
    <source>
        <dbReference type="EMBL" id="NME68234.1"/>
    </source>
</evidence>
<protein>
    <submittedName>
        <fullName evidence="3">Caspase family protein</fullName>
    </submittedName>
</protein>
<comment type="caution">
    <text evidence="3">The sequence shown here is derived from an EMBL/GenBank/DDBJ whole genome shotgun (WGS) entry which is preliminary data.</text>
</comment>
<feature type="domain" description="Peptidase C14 caspase" evidence="2">
    <location>
        <begin position="278"/>
        <end position="482"/>
    </location>
</feature>
<dbReference type="Gene3D" id="2.60.120.560">
    <property type="entry name" value="Exo-inulinase, domain 1"/>
    <property type="match status" value="1"/>
</dbReference>
<dbReference type="PANTHER" id="PTHR48104:SF30">
    <property type="entry name" value="METACASPASE-1"/>
    <property type="match status" value="1"/>
</dbReference>
<dbReference type="InterPro" id="IPR050452">
    <property type="entry name" value="Metacaspase"/>
</dbReference>
<organism evidence="3 4">
    <name type="scientific">Flammeovirga aprica JL-4</name>
    <dbReference type="NCBI Taxonomy" id="694437"/>
    <lineage>
        <taxon>Bacteria</taxon>
        <taxon>Pseudomonadati</taxon>
        <taxon>Bacteroidota</taxon>
        <taxon>Cytophagia</taxon>
        <taxon>Cytophagales</taxon>
        <taxon>Flammeovirgaceae</taxon>
        <taxon>Flammeovirga</taxon>
    </lineage>
</organism>
<feature type="signal peptide" evidence="1">
    <location>
        <begin position="1"/>
        <end position="18"/>
    </location>
</feature>
<dbReference type="Gene3D" id="3.40.50.1460">
    <property type="match status" value="1"/>
</dbReference>
<sequence>MKLPLLLILLLSISISFAQDNNGVDAYNSTINEYFVEEFNDAQNPWVGYTYEDEDAVHYEFHNGLSYLMSYGEETPAIKMISGLGYTKLDNYILESTVHFLSGEGENANDMFWGGASDFSSGFRMGFNAEGQVHAMKLEDGYWVDLLPWTDNPYLEYDDFNILAVEKIGSEYHLFVNDDNFFSFKAEPIPSDHDLTGFVADGTSIALDEFIVYEVITKSPIQQETATNAQIETKHYASVQTTVSTPAPKKEEATSDTRGLKVIKDNKGASADVKGNYYALIIGVQNYTHNSIKDLQFPIRDAKLFREILVSKYSFAPNNIVFLEDPNRSQIYKAFNQLRSRITENDNLIIFYAGHGYYDENVKEGYWLPSNAEEGDDSGWIANSGLRTKIDAIHSKHTLLISDACFGGSIFKPSRSAFSDAGRSIVQSYKKVSRKGMTSGTLKTVPDESVFMKYLLKALKENNKKYMTASSLFYSFNEAVGNNSYNVPQFGVLFQVGDEGGQFVFINPKGTTGN</sequence>
<dbReference type="GO" id="GO:0004197">
    <property type="term" value="F:cysteine-type endopeptidase activity"/>
    <property type="evidence" value="ECO:0007669"/>
    <property type="project" value="InterPro"/>
</dbReference>
<dbReference type="EMBL" id="JABANE010000021">
    <property type="protein sequence ID" value="NME68234.1"/>
    <property type="molecule type" value="Genomic_DNA"/>
</dbReference>
<dbReference type="InterPro" id="IPR029030">
    <property type="entry name" value="Caspase-like_dom_sf"/>
</dbReference>
<reference evidence="3 4" key="1">
    <citation type="submission" date="2020-04" db="EMBL/GenBank/DDBJ databases">
        <title>Flammeovirga sp. SR4, a novel species isolated from seawater.</title>
        <authorList>
            <person name="Wang X."/>
        </authorList>
    </citation>
    <scope>NUCLEOTIDE SEQUENCE [LARGE SCALE GENOMIC DNA]</scope>
    <source>
        <strain evidence="3 4">ATCC 23126</strain>
    </source>
</reference>